<dbReference type="PANTHER" id="PTHR30457:SF24">
    <property type="entry name" value="SURVIVAL PROTEIN SURE-LIKE PHOSPHATASE_NUCLEOTIDASE DOMAIN-CONTAINING PROTEIN"/>
    <property type="match status" value="1"/>
</dbReference>
<evidence type="ECO:0000313" key="6">
    <source>
        <dbReference type="Proteomes" id="UP000266723"/>
    </source>
</evidence>
<evidence type="ECO:0000256" key="3">
    <source>
        <dbReference type="ARBA" id="ARBA00022801"/>
    </source>
</evidence>
<sequence>MELNGEARISGERPIIMVTNDDGIDCAWSSEKSAVSHSIIWSRPLTAQRVEIDGAEAYAVCGTPANCTGLGLSEALFPSLPDLVLSGINVGSNCGYNMKCGDINVNDFILVAQACLPIINGIIHAIKNKTHPKKCFLNIDLPTDIANHKGYKLTTQGKSLTKMGWIQVEKEAQGAKMLSTMSMETDSGVVSDNNATSAHHHSQDSHLFKRELRTMVVEEGTDLHFLQEGFITVTPIGALSQVDVDCQNYYKEWLPKITKQP</sequence>
<name>A0ABQ7B955_BRACR</name>
<dbReference type="Proteomes" id="UP000266723">
    <property type="component" value="Unassembled WGS sequence"/>
</dbReference>
<reference evidence="5 6" key="1">
    <citation type="journal article" date="2020" name="BMC Genomics">
        <title>Intraspecific diversification of the crop wild relative Brassica cretica Lam. using demographic model selection.</title>
        <authorList>
            <person name="Kioukis A."/>
            <person name="Michalopoulou V.A."/>
            <person name="Briers L."/>
            <person name="Pirintsos S."/>
            <person name="Studholme D.J."/>
            <person name="Pavlidis P."/>
            <person name="Sarris P.F."/>
        </authorList>
    </citation>
    <scope>NUCLEOTIDE SEQUENCE [LARGE SCALE GENOMIC DNA]</scope>
    <source>
        <strain evidence="6">cv. PFS-1207/04</strain>
    </source>
</reference>
<gene>
    <name evidence="5" type="ORF">DY000_02039211</name>
</gene>
<evidence type="ECO:0000256" key="1">
    <source>
        <dbReference type="ARBA" id="ARBA00011062"/>
    </source>
</evidence>
<evidence type="ECO:0000259" key="4">
    <source>
        <dbReference type="Pfam" id="PF01975"/>
    </source>
</evidence>
<proteinExistence type="inferred from homology"/>
<comment type="caution">
    <text evidence="5">The sequence shown here is derived from an EMBL/GenBank/DDBJ whole genome shotgun (WGS) entry which is preliminary data.</text>
</comment>
<dbReference type="InterPro" id="IPR036523">
    <property type="entry name" value="SurE-like_sf"/>
</dbReference>
<feature type="domain" description="Survival protein SurE-like phosphatase/nucleotidase" evidence="4">
    <location>
        <begin position="29"/>
        <end position="98"/>
    </location>
</feature>
<dbReference type="Pfam" id="PF01975">
    <property type="entry name" value="SurE"/>
    <property type="match status" value="1"/>
</dbReference>
<comment type="similarity">
    <text evidence="1">Belongs to the SurE nucleotidase family.</text>
</comment>
<keyword evidence="2" id="KW-0479">Metal-binding</keyword>
<dbReference type="SUPFAM" id="SSF64167">
    <property type="entry name" value="SurE-like"/>
    <property type="match status" value="1"/>
</dbReference>
<accession>A0ABQ7B955</accession>
<dbReference type="EMBL" id="QGKV02001507">
    <property type="protein sequence ID" value="KAF3528857.1"/>
    <property type="molecule type" value="Genomic_DNA"/>
</dbReference>
<dbReference type="PANTHER" id="PTHR30457">
    <property type="entry name" value="5'-NUCLEOTIDASE SURE"/>
    <property type="match status" value="1"/>
</dbReference>
<keyword evidence="3" id="KW-0378">Hydrolase</keyword>
<dbReference type="InterPro" id="IPR002828">
    <property type="entry name" value="SurE-like_Pase/nucleotidase"/>
</dbReference>
<dbReference type="InterPro" id="IPR030048">
    <property type="entry name" value="SurE"/>
</dbReference>
<protein>
    <recommendedName>
        <fullName evidence="4">Survival protein SurE-like phosphatase/nucleotidase domain-containing protein</fullName>
    </recommendedName>
</protein>
<evidence type="ECO:0000256" key="2">
    <source>
        <dbReference type="ARBA" id="ARBA00022723"/>
    </source>
</evidence>
<organism evidence="5 6">
    <name type="scientific">Brassica cretica</name>
    <name type="common">Mustard</name>
    <dbReference type="NCBI Taxonomy" id="69181"/>
    <lineage>
        <taxon>Eukaryota</taxon>
        <taxon>Viridiplantae</taxon>
        <taxon>Streptophyta</taxon>
        <taxon>Embryophyta</taxon>
        <taxon>Tracheophyta</taxon>
        <taxon>Spermatophyta</taxon>
        <taxon>Magnoliopsida</taxon>
        <taxon>eudicotyledons</taxon>
        <taxon>Gunneridae</taxon>
        <taxon>Pentapetalae</taxon>
        <taxon>rosids</taxon>
        <taxon>malvids</taxon>
        <taxon>Brassicales</taxon>
        <taxon>Brassicaceae</taxon>
        <taxon>Brassiceae</taxon>
        <taxon>Brassica</taxon>
    </lineage>
</organism>
<dbReference type="Gene3D" id="3.40.1210.10">
    <property type="entry name" value="Survival protein SurE-like phosphatase/nucleotidase"/>
    <property type="match status" value="2"/>
</dbReference>
<keyword evidence="6" id="KW-1185">Reference proteome</keyword>
<evidence type="ECO:0000313" key="5">
    <source>
        <dbReference type="EMBL" id="KAF3528857.1"/>
    </source>
</evidence>